<reference evidence="9 10" key="1">
    <citation type="submission" date="2018-03" db="EMBL/GenBank/DDBJ databases">
        <title>Whole genome sequencing of Histamine producing bacteria.</title>
        <authorList>
            <person name="Butler K."/>
        </authorList>
    </citation>
    <scope>NUCLEOTIDE SEQUENCE [LARGE SCALE GENOMIC DNA]</scope>
    <source>
        <strain evidence="9 10">JCM 13586</strain>
    </source>
</reference>
<dbReference type="InterPro" id="IPR006148">
    <property type="entry name" value="Glc/Gal-6P_isomerase"/>
</dbReference>
<dbReference type="GO" id="GO:0017057">
    <property type="term" value="F:6-phosphogluconolactonase activity"/>
    <property type="evidence" value="ECO:0007669"/>
    <property type="project" value="UniProtKB-UniRule"/>
</dbReference>
<sequence length="244" mass="26794">MSNMNYHVFESSEQVVQALAKSLKEYSELGRPVHISLSGGSTPSQLFAYLSGSEFALSIQWQNLHFWWGDERCVAPDNEQSNYGQAKALLFDHISIPAENIHRIRGEDFAAMEAIRFAEEMMTVIPEKDGTPEFDWILLGMGTDGHTASLFPGQTNYETTEVAAIAAHPETRQLRVTQTAHLLANAKRITYLVLGASKASVIKEIADNAPAAQTYPAANVSSTAGTTEWFLDSEAAKELAQGEK</sequence>
<evidence type="ECO:0000256" key="6">
    <source>
        <dbReference type="ARBA" id="ARBA00020337"/>
    </source>
</evidence>
<name>A0A2T3J1K2_9GAMM</name>
<dbReference type="Proteomes" id="UP000241222">
    <property type="component" value="Unassembled WGS sequence"/>
</dbReference>
<dbReference type="GO" id="GO:0006098">
    <property type="term" value="P:pentose-phosphate shunt"/>
    <property type="evidence" value="ECO:0007669"/>
    <property type="project" value="UniProtKB-UniPathway"/>
</dbReference>
<dbReference type="GO" id="GO:0005975">
    <property type="term" value="P:carbohydrate metabolic process"/>
    <property type="evidence" value="ECO:0007669"/>
    <property type="project" value="UniProtKB-UniRule"/>
</dbReference>
<dbReference type="UniPathway" id="UPA00115">
    <property type="reaction ID" value="UER00409"/>
</dbReference>
<dbReference type="OrthoDB" id="9810967at2"/>
<dbReference type="SUPFAM" id="SSF100950">
    <property type="entry name" value="NagB/RpiA/CoA transferase-like"/>
    <property type="match status" value="1"/>
</dbReference>
<dbReference type="InterPro" id="IPR039104">
    <property type="entry name" value="6PGL"/>
</dbReference>
<dbReference type="PANTHER" id="PTHR11054">
    <property type="entry name" value="6-PHOSPHOGLUCONOLACTONASE"/>
    <property type="match status" value="1"/>
</dbReference>
<evidence type="ECO:0000313" key="10">
    <source>
        <dbReference type="Proteomes" id="UP000241222"/>
    </source>
</evidence>
<evidence type="ECO:0000256" key="2">
    <source>
        <dbReference type="ARBA" id="ARBA00002681"/>
    </source>
</evidence>
<proteinExistence type="inferred from homology"/>
<dbReference type="EMBL" id="PYMH01000002">
    <property type="protein sequence ID" value="PSU34930.1"/>
    <property type="molecule type" value="Genomic_DNA"/>
</dbReference>
<accession>A0A2T3J1K2</accession>
<dbReference type="Gene3D" id="3.40.50.1360">
    <property type="match status" value="1"/>
</dbReference>
<protein>
    <recommendedName>
        <fullName evidence="6 7">6-phosphogluconolactonase</fullName>
        <shortName evidence="7">6PGL</shortName>
        <ecNumber evidence="5 7">3.1.1.31</ecNumber>
    </recommendedName>
</protein>
<comment type="catalytic activity">
    <reaction evidence="1 7">
        <text>6-phospho-D-glucono-1,5-lactone + H2O = 6-phospho-D-gluconate + H(+)</text>
        <dbReference type="Rhea" id="RHEA:12556"/>
        <dbReference type="ChEBI" id="CHEBI:15377"/>
        <dbReference type="ChEBI" id="CHEBI:15378"/>
        <dbReference type="ChEBI" id="CHEBI:57955"/>
        <dbReference type="ChEBI" id="CHEBI:58759"/>
        <dbReference type="EC" id="3.1.1.31"/>
    </reaction>
</comment>
<feature type="domain" description="Glucosamine/galactosamine-6-phosphate isomerase" evidence="8">
    <location>
        <begin position="12"/>
        <end position="229"/>
    </location>
</feature>
<dbReference type="InterPro" id="IPR005900">
    <property type="entry name" value="6-phosphogluconolactonase_DevB"/>
</dbReference>
<dbReference type="PANTHER" id="PTHR11054:SF0">
    <property type="entry name" value="6-PHOSPHOGLUCONOLACTONASE"/>
    <property type="match status" value="1"/>
</dbReference>
<keyword evidence="10" id="KW-1185">Reference proteome</keyword>
<comment type="similarity">
    <text evidence="4 7">Belongs to the glucosamine/galactosamine-6-phosphate isomerase family. 6-phosphogluconolactonase subfamily.</text>
</comment>
<evidence type="ECO:0000256" key="7">
    <source>
        <dbReference type="RuleBase" id="RU365095"/>
    </source>
</evidence>
<comment type="pathway">
    <text evidence="3 7">Carbohydrate degradation; pentose phosphate pathway; D-ribulose 5-phosphate from D-glucose 6-phosphate (oxidative stage): step 2/3.</text>
</comment>
<dbReference type="EC" id="3.1.1.31" evidence="5 7"/>
<dbReference type="InterPro" id="IPR037171">
    <property type="entry name" value="NagB/RpiA_transferase-like"/>
</dbReference>
<dbReference type="RefSeq" id="WP_107348253.1">
    <property type="nucleotide sequence ID" value="NZ_PYMH01000002.1"/>
</dbReference>
<dbReference type="Pfam" id="PF01182">
    <property type="entry name" value="Glucosamine_iso"/>
    <property type="match status" value="1"/>
</dbReference>
<evidence type="ECO:0000256" key="1">
    <source>
        <dbReference type="ARBA" id="ARBA00000832"/>
    </source>
</evidence>
<organism evidence="9 10">
    <name type="scientific">Photobacterium lutimaris</name>
    <dbReference type="NCBI Taxonomy" id="388278"/>
    <lineage>
        <taxon>Bacteria</taxon>
        <taxon>Pseudomonadati</taxon>
        <taxon>Pseudomonadota</taxon>
        <taxon>Gammaproteobacteria</taxon>
        <taxon>Vibrionales</taxon>
        <taxon>Vibrionaceae</taxon>
        <taxon>Photobacterium</taxon>
    </lineage>
</organism>
<evidence type="ECO:0000256" key="3">
    <source>
        <dbReference type="ARBA" id="ARBA00004961"/>
    </source>
</evidence>
<comment type="function">
    <text evidence="2 7">Hydrolysis of 6-phosphogluconolactone to 6-phosphogluconate.</text>
</comment>
<evidence type="ECO:0000256" key="4">
    <source>
        <dbReference type="ARBA" id="ARBA00010662"/>
    </source>
</evidence>
<evidence type="ECO:0000259" key="8">
    <source>
        <dbReference type="Pfam" id="PF01182"/>
    </source>
</evidence>
<dbReference type="NCBIfam" id="TIGR01198">
    <property type="entry name" value="pgl"/>
    <property type="match status" value="1"/>
</dbReference>
<evidence type="ECO:0000313" key="9">
    <source>
        <dbReference type="EMBL" id="PSU34930.1"/>
    </source>
</evidence>
<comment type="caution">
    <text evidence="9">The sequence shown here is derived from an EMBL/GenBank/DDBJ whole genome shotgun (WGS) entry which is preliminary data.</text>
</comment>
<keyword evidence="7" id="KW-0378">Hydrolase</keyword>
<dbReference type="AlphaFoldDB" id="A0A2T3J1K2"/>
<gene>
    <name evidence="7 9" type="primary">pgl</name>
    <name evidence="9" type="ORF">C9I99_07625</name>
</gene>
<evidence type="ECO:0000256" key="5">
    <source>
        <dbReference type="ARBA" id="ARBA00013198"/>
    </source>
</evidence>
<dbReference type="CDD" id="cd01400">
    <property type="entry name" value="6PGL"/>
    <property type="match status" value="1"/>
</dbReference>